<dbReference type="GO" id="GO:0008168">
    <property type="term" value="F:methyltransferase activity"/>
    <property type="evidence" value="ECO:0007669"/>
    <property type="project" value="UniProtKB-KW"/>
</dbReference>
<sequence>MMKQRFPFLSFSLQPLRFLVPELPQSAHTRLFSHLQKADYSVRLLRYWWAGQALKAEAKRLGRPLTVVDLGCERGWLKHFTPAGTVDRWIGLDWNPREEVRTLANYDEVHHANFDDTLPVSSQVADAVVSLHVFEHLPRPGSTIAEISRLLRPGGIFLGGSPTMPHWLAQWRERYFRRRLQKGQIAHGGHITVLSPTRWRHLAEDAGLDVEFITGSHLMRRTGHALENQRWWIRLNQIWGGLFPSLGSEAYLQARRQPQWVSQTDDLSSHDPHWRGLWVGLGVAALLLLMGVGYGWVQNLQEAHRETLASWLDAHQKGGDVFILGEEAFHPEIVDRHDTHPADSLNALSHLLERHPDAHVLVSLPTALDLINRNTTDLWQVDSRLDLDDHDYLLLKKHSDGTPLHEYLLGAVHVPAKPTSLMD</sequence>
<keyword evidence="1" id="KW-0472">Membrane</keyword>
<dbReference type="PANTHER" id="PTHR43861:SF1">
    <property type="entry name" value="TRANS-ACONITATE 2-METHYLTRANSFERASE"/>
    <property type="match status" value="1"/>
</dbReference>
<gene>
    <name evidence="2" type="ORF">HNQ64_000776</name>
</gene>
<dbReference type="CDD" id="cd02440">
    <property type="entry name" value="AdoMet_MTases"/>
    <property type="match status" value="1"/>
</dbReference>
<organism evidence="2 3">
    <name type="scientific">Prosthecobacter dejongeii</name>
    <dbReference type="NCBI Taxonomy" id="48465"/>
    <lineage>
        <taxon>Bacteria</taxon>
        <taxon>Pseudomonadati</taxon>
        <taxon>Verrucomicrobiota</taxon>
        <taxon>Verrucomicrobiia</taxon>
        <taxon>Verrucomicrobiales</taxon>
        <taxon>Verrucomicrobiaceae</taxon>
        <taxon>Prosthecobacter</taxon>
    </lineage>
</organism>
<dbReference type="AlphaFoldDB" id="A0A7W8DNQ3"/>
<dbReference type="GO" id="GO:0032259">
    <property type="term" value="P:methylation"/>
    <property type="evidence" value="ECO:0007669"/>
    <property type="project" value="UniProtKB-KW"/>
</dbReference>
<keyword evidence="1" id="KW-0812">Transmembrane</keyword>
<comment type="caution">
    <text evidence="2">The sequence shown here is derived from an EMBL/GenBank/DDBJ whole genome shotgun (WGS) entry which is preliminary data.</text>
</comment>
<evidence type="ECO:0000313" key="3">
    <source>
        <dbReference type="Proteomes" id="UP000534294"/>
    </source>
</evidence>
<evidence type="ECO:0000313" key="2">
    <source>
        <dbReference type="EMBL" id="MBB5036542.1"/>
    </source>
</evidence>
<proteinExistence type="predicted"/>
<dbReference type="Proteomes" id="UP000534294">
    <property type="component" value="Unassembled WGS sequence"/>
</dbReference>
<protein>
    <submittedName>
        <fullName evidence="2">SAM-dependent methyltransferase</fullName>
    </submittedName>
</protein>
<dbReference type="Gene3D" id="3.40.50.150">
    <property type="entry name" value="Vaccinia Virus protein VP39"/>
    <property type="match status" value="1"/>
</dbReference>
<dbReference type="PANTHER" id="PTHR43861">
    <property type="entry name" value="TRANS-ACONITATE 2-METHYLTRANSFERASE-RELATED"/>
    <property type="match status" value="1"/>
</dbReference>
<keyword evidence="2" id="KW-0489">Methyltransferase</keyword>
<keyword evidence="3" id="KW-1185">Reference proteome</keyword>
<dbReference type="InterPro" id="IPR029063">
    <property type="entry name" value="SAM-dependent_MTases_sf"/>
</dbReference>
<dbReference type="RefSeq" id="WP_184205489.1">
    <property type="nucleotide sequence ID" value="NZ_JACHIF010000001.1"/>
</dbReference>
<name>A0A7W8DNQ3_9BACT</name>
<dbReference type="Pfam" id="PF13489">
    <property type="entry name" value="Methyltransf_23"/>
    <property type="match status" value="1"/>
</dbReference>
<keyword evidence="1" id="KW-1133">Transmembrane helix</keyword>
<reference evidence="2 3" key="1">
    <citation type="submission" date="2020-08" db="EMBL/GenBank/DDBJ databases">
        <title>Genomic Encyclopedia of Type Strains, Phase IV (KMG-IV): sequencing the most valuable type-strain genomes for metagenomic binning, comparative biology and taxonomic classification.</title>
        <authorList>
            <person name="Goeker M."/>
        </authorList>
    </citation>
    <scope>NUCLEOTIDE SEQUENCE [LARGE SCALE GENOMIC DNA]</scope>
    <source>
        <strain evidence="2 3">DSM 12251</strain>
    </source>
</reference>
<keyword evidence="2" id="KW-0808">Transferase</keyword>
<feature type="transmembrane region" description="Helical" evidence="1">
    <location>
        <begin position="277"/>
        <end position="297"/>
    </location>
</feature>
<accession>A0A7W8DNQ3</accession>
<dbReference type="EMBL" id="JACHIF010000001">
    <property type="protein sequence ID" value="MBB5036542.1"/>
    <property type="molecule type" value="Genomic_DNA"/>
</dbReference>
<dbReference type="SUPFAM" id="SSF53335">
    <property type="entry name" value="S-adenosyl-L-methionine-dependent methyltransferases"/>
    <property type="match status" value="1"/>
</dbReference>
<evidence type="ECO:0000256" key="1">
    <source>
        <dbReference type="SAM" id="Phobius"/>
    </source>
</evidence>